<evidence type="ECO:0000256" key="4">
    <source>
        <dbReference type="ARBA" id="ARBA00023163"/>
    </source>
</evidence>
<evidence type="ECO:0008006" key="8">
    <source>
        <dbReference type="Google" id="ProtNLM"/>
    </source>
</evidence>
<sequence length="279" mass="31929">MTHFIHETTYILLNHPFLLSLRLRNFRHMLPLTFIHNSFEHLSRQTGWVIFFLNILEKQKFQLNDPVIAHCVVTVATIHLQHSFVEDSVLRNKAQSGYEICLRFLKQSALVWPRIRCMTEKLQRLRDSVALDTTVGAEQQVNVHQSWSINANLLWELLIYEKAGSIHPETSIFDDAITLEDRQQQDVTECATVGSAGLFGHRTARKEHFAYPPQEGNYALHSTPTPTGEIGGPGYLTEQAFLGLGDLNMVDQQDYFPLQAEDFGKAINDWISFDMTDVC</sequence>
<evidence type="ECO:0000256" key="5">
    <source>
        <dbReference type="ARBA" id="ARBA00023242"/>
    </source>
</evidence>
<gene>
    <name evidence="6" type="ORF">CLO192961_LOCUS154715</name>
</gene>
<dbReference type="InterPro" id="IPR050815">
    <property type="entry name" value="TF_fung"/>
</dbReference>
<dbReference type="Proteomes" id="UP000766486">
    <property type="component" value="Unassembled WGS sequence"/>
</dbReference>
<reference evidence="6 7" key="1">
    <citation type="submission" date="2019-06" db="EMBL/GenBank/DDBJ databases">
        <authorList>
            <person name="Broberg M."/>
        </authorList>
    </citation>
    <scope>NUCLEOTIDE SEQUENCE [LARGE SCALE GENOMIC DNA]</scope>
</reference>
<dbReference type="PANTHER" id="PTHR47338:SF9">
    <property type="entry name" value="ZN(II)2CYS6 TRANSCRIPTION FACTOR (EUROFUNG)"/>
    <property type="match status" value="1"/>
</dbReference>
<name>A0ABY6U206_BIOOC</name>
<keyword evidence="2" id="KW-0479">Metal-binding</keyword>
<keyword evidence="4" id="KW-0804">Transcription</keyword>
<proteinExistence type="predicted"/>
<keyword evidence="3" id="KW-0805">Transcription regulation</keyword>
<keyword evidence="5" id="KW-0539">Nucleus</keyword>
<dbReference type="EMBL" id="CABFNS010000729">
    <property type="protein sequence ID" value="VUC24981.1"/>
    <property type="molecule type" value="Genomic_DNA"/>
</dbReference>
<comment type="subcellular location">
    <subcellularLocation>
        <location evidence="1">Nucleus</location>
    </subcellularLocation>
</comment>
<protein>
    <recommendedName>
        <fullName evidence="8">Transcription factor domain-containing protein</fullName>
    </recommendedName>
</protein>
<evidence type="ECO:0000313" key="6">
    <source>
        <dbReference type="EMBL" id="VUC24981.1"/>
    </source>
</evidence>
<organism evidence="6 7">
    <name type="scientific">Bionectria ochroleuca</name>
    <name type="common">Gliocladium roseum</name>
    <dbReference type="NCBI Taxonomy" id="29856"/>
    <lineage>
        <taxon>Eukaryota</taxon>
        <taxon>Fungi</taxon>
        <taxon>Dikarya</taxon>
        <taxon>Ascomycota</taxon>
        <taxon>Pezizomycotina</taxon>
        <taxon>Sordariomycetes</taxon>
        <taxon>Hypocreomycetidae</taxon>
        <taxon>Hypocreales</taxon>
        <taxon>Bionectriaceae</taxon>
        <taxon>Clonostachys</taxon>
    </lineage>
</organism>
<dbReference type="PANTHER" id="PTHR47338">
    <property type="entry name" value="ZN(II)2CYS6 TRANSCRIPTION FACTOR (EUROFUNG)-RELATED"/>
    <property type="match status" value="1"/>
</dbReference>
<accession>A0ABY6U206</accession>
<evidence type="ECO:0000256" key="2">
    <source>
        <dbReference type="ARBA" id="ARBA00022723"/>
    </source>
</evidence>
<comment type="caution">
    <text evidence="6">The sequence shown here is derived from an EMBL/GenBank/DDBJ whole genome shotgun (WGS) entry which is preliminary data.</text>
</comment>
<keyword evidence="7" id="KW-1185">Reference proteome</keyword>
<evidence type="ECO:0000256" key="3">
    <source>
        <dbReference type="ARBA" id="ARBA00023015"/>
    </source>
</evidence>
<evidence type="ECO:0000256" key="1">
    <source>
        <dbReference type="ARBA" id="ARBA00004123"/>
    </source>
</evidence>
<evidence type="ECO:0000313" key="7">
    <source>
        <dbReference type="Proteomes" id="UP000766486"/>
    </source>
</evidence>
<dbReference type="CDD" id="cd12148">
    <property type="entry name" value="fungal_TF_MHR"/>
    <property type="match status" value="1"/>
</dbReference>